<evidence type="ECO:0000256" key="4">
    <source>
        <dbReference type="ARBA" id="ARBA00022759"/>
    </source>
</evidence>
<evidence type="ECO:0000256" key="6">
    <source>
        <dbReference type="ARBA" id="ARBA00022918"/>
    </source>
</evidence>
<dbReference type="InterPro" id="IPR043502">
    <property type="entry name" value="DNA/RNA_pol_sf"/>
</dbReference>
<gene>
    <name evidence="9" type="primary">LOC104211040</name>
</gene>
<dbReference type="Gene3D" id="3.30.70.270">
    <property type="match status" value="1"/>
</dbReference>
<dbReference type="InterPro" id="IPR053134">
    <property type="entry name" value="RNA-dir_DNA_polymerase"/>
</dbReference>
<dbReference type="eggNOG" id="KOG0017">
    <property type="taxonomic scope" value="Eukaryota"/>
</dbReference>
<dbReference type="GO" id="GO:0004519">
    <property type="term" value="F:endonuclease activity"/>
    <property type="evidence" value="ECO:0007669"/>
    <property type="project" value="UniProtKB-KW"/>
</dbReference>
<dbReference type="SUPFAM" id="SSF56672">
    <property type="entry name" value="DNA/RNA polymerases"/>
    <property type="match status" value="1"/>
</dbReference>
<protein>
    <submittedName>
        <fullName evidence="9">Uncharacterized protein LOC104211040</fullName>
    </submittedName>
</protein>
<proteinExistence type="predicted"/>
<keyword evidence="3" id="KW-0540">Nuclease</keyword>
<accession>A0A1U7V017</accession>
<dbReference type="Pfam" id="PF17917">
    <property type="entry name" value="RT_RNaseH"/>
    <property type="match status" value="1"/>
</dbReference>
<evidence type="ECO:0000256" key="1">
    <source>
        <dbReference type="ARBA" id="ARBA00022679"/>
    </source>
</evidence>
<keyword evidence="6" id="KW-0695">RNA-directed DNA polymerase</keyword>
<dbReference type="GO" id="GO:0003964">
    <property type="term" value="F:RNA-directed DNA polymerase activity"/>
    <property type="evidence" value="ECO:0007669"/>
    <property type="project" value="UniProtKB-KW"/>
</dbReference>
<reference evidence="8" key="1">
    <citation type="journal article" date="2013" name="Genome Biol.">
        <title>Reference genomes and transcriptomes of Nicotiana sylvestris and Nicotiana tomentosiformis.</title>
        <authorList>
            <person name="Sierro N."/>
            <person name="Battey J.N."/>
            <person name="Ouadi S."/>
            <person name="Bovet L."/>
            <person name="Goepfert S."/>
            <person name="Bakaher N."/>
            <person name="Peitsch M.C."/>
            <person name="Ivanov N.V."/>
        </authorList>
    </citation>
    <scope>NUCLEOTIDE SEQUENCE [LARGE SCALE GENOMIC DNA]</scope>
</reference>
<keyword evidence="2" id="KW-0548">Nucleotidyltransferase</keyword>
<feature type="domain" description="Reverse transcriptase RNase H-like" evidence="7">
    <location>
        <begin position="109"/>
        <end position="150"/>
    </location>
</feature>
<evidence type="ECO:0000259" key="7">
    <source>
        <dbReference type="Pfam" id="PF17917"/>
    </source>
</evidence>
<keyword evidence="8" id="KW-1185">Reference proteome</keyword>
<dbReference type="InterPro" id="IPR043128">
    <property type="entry name" value="Rev_trsase/Diguanyl_cyclase"/>
</dbReference>
<keyword evidence="5" id="KW-0378">Hydrolase</keyword>
<evidence type="ECO:0000256" key="2">
    <source>
        <dbReference type="ARBA" id="ARBA00022695"/>
    </source>
</evidence>
<evidence type="ECO:0000313" key="9">
    <source>
        <dbReference type="RefSeq" id="XP_009758336.1"/>
    </source>
</evidence>
<dbReference type="STRING" id="4096.A0A1U7V017"/>
<evidence type="ECO:0000256" key="3">
    <source>
        <dbReference type="ARBA" id="ARBA00022722"/>
    </source>
</evidence>
<dbReference type="AlphaFoldDB" id="A0A1U7V017"/>
<reference evidence="9" key="2">
    <citation type="submission" date="2025-08" db="UniProtKB">
        <authorList>
            <consortium name="RefSeq"/>
        </authorList>
    </citation>
    <scope>IDENTIFICATION</scope>
    <source>
        <tissue evidence="9">Leaf</tissue>
    </source>
</reference>
<dbReference type="Proteomes" id="UP000189701">
    <property type="component" value="Unplaced"/>
</dbReference>
<dbReference type="Gene3D" id="3.10.10.10">
    <property type="entry name" value="HIV Type 1 Reverse Transcriptase, subunit A, domain 1"/>
    <property type="match status" value="1"/>
</dbReference>
<organism evidence="8 9">
    <name type="scientific">Nicotiana sylvestris</name>
    <name type="common">Wood tobacco</name>
    <name type="synonym">South American tobacco</name>
    <dbReference type="NCBI Taxonomy" id="4096"/>
    <lineage>
        <taxon>Eukaryota</taxon>
        <taxon>Viridiplantae</taxon>
        <taxon>Streptophyta</taxon>
        <taxon>Embryophyta</taxon>
        <taxon>Tracheophyta</taxon>
        <taxon>Spermatophyta</taxon>
        <taxon>Magnoliopsida</taxon>
        <taxon>eudicotyledons</taxon>
        <taxon>Gunneridae</taxon>
        <taxon>Pentapetalae</taxon>
        <taxon>asterids</taxon>
        <taxon>lamiids</taxon>
        <taxon>Solanales</taxon>
        <taxon>Solanaceae</taxon>
        <taxon>Nicotianoideae</taxon>
        <taxon>Nicotianeae</taxon>
        <taxon>Nicotiana</taxon>
    </lineage>
</organism>
<dbReference type="GO" id="GO:0016787">
    <property type="term" value="F:hydrolase activity"/>
    <property type="evidence" value="ECO:0007669"/>
    <property type="project" value="UniProtKB-KW"/>
</dbReference>
<dbReference type="RefSeq" id="XP_009758336.1">
    <property type="nucleotide sequence ID" value="XM_009760034.1"/>
</dbReference>
<dbReference type="PANTHER" id="PTHR24559:SF444">
    <property type="entry name" value="REVERSE TRANSCRIPTASE DOMAIN-CONTAINING PROTEIN"/>
    <property type="match status" value="1"/>
</dbReference>
<evidence type="ECO:0000256" key="5">
    <source>
        <dbReference type="ARBA" id="ARBA00022801"/>
    </source>
</evidence>
<name>A0A1U7V017_NICSY</name>
<evidence type="ECO:0000313" key="8">
    <source>
        <dbReference type="Proteomes" id="UP000189701"/>
    </source>
</evidence>
<sequence>MVEKGRNYYLAFVRDVSVDTPTVESVPVVRDNPNVFLANLPGYHQLKIREPNISKTTFKTRYGHYEFLVMPFGLTKAPTTAMHLMNSSWKDHEYHVMTMLHLGGPRSDGMVIANTSRQLKVYAKNYPVHDLELAVIAHALKIWRHYLERQYNDPHLLVLKDTIQHGDAKVVTIGDNDMLQMQDELFVPNVDGFR</sequence>
<keyword evidence="4" id="KW-0255">Endonuclease</keyword>
<dbReference type="PANTHER" id="PTHR24559">
    <property type="entry name" value="TRANSPOSON TY3-I GAG-POL POLYPROTEIN"/>
    <property type="match status" value="1"/>
</dbReference>
<dbReference type="InterPro" id="IPR041373">
    <property type="entry name" value="RT_RNaseH"/>
</dbReference>
<keyword evidence="1" id="KW-0808">Transferase</keyword>